<dbReference type="PANTHER" id="PTHR12697">
    <property type="entry name" value="PBS LYASE HEAT-LIKE PROTEIN"/>
    <property type="match status" value="1"/>
</dbReference>
<dbReference type="InterPro" id="IPR011990">
    <property type="entry name" value="TPR-like_helical_dom_sf"/>
</dbReference>
<comment type="caution">
    <text evidence="1">The sequence shown here is derived from an EMBL/GenBank/DDBJ whole genome shotgun (WGS) entry which is preliminary data.</text>
</comment>
<dbReference type="SUPFAM" id="SSF48452">
    <property type="entry name" value="TPR-like"/>
    <property type="match status" value="1"/>
</dbReference>
<dbReference type="InterPro" id="IPR011989">
    <property type="entry name" value="ARM-like"/>
</dbReference>
<dbReference type="InterPro" id="IPR004155">
    <property type="entry name" value="PBS_lyase_HEAT"/>
</dbReference>
<dbReference type="GeneID" id="95325368"/>
<dbReference type="Gene3D" id="1.25.10.10">
    <property type="entry name" value="Leucine-rich Repeat Variant"/>
    <property type="match status" value="1"/>
</dbReference>
<keyword evidence="2" id="KW-1185">Reference proteome</keyword>
<organism evidence="1 2">
    <name type="scientific">Curtobacterium citreum</name>
    <dbReference type="NCBI Taxonomy" id="2036"/>
    <lineage>
        <taxon>Bacteria</taxon>
        <taxon>Bacillati</taxon>
        <taxon>Actinomycetota</taxon>
        <taxon>Actinomycetes</taxon>
        <taxon>Micrococcales</taxon>
        <taxon>Microbacteriaceae</taxon>
        <taxon>Curtobacterium</taxon>
    </lineage>
</organism>
<dbReference type="Pfam" id="PF13646">
    <property type="entry name" value="HEAT_2"/>
    <property type="match status" value="2"/>
</dbReference>
<name>A0ABT2HFY8_9MICO</name>
<protein>
    <submittedName>
        <fullName evidence="1">HEAT repeat domain-containing protein</fullName>
    </submittedName>
</protein>
<dbReference type="SUPFAM" id="SSF48371">
    <property type="entry name" value="ARM repeat"/>
    <property type="match status" value="1"/>
</dbReference>
<dbReference type="SMART" id="SM00567">
    <property type="entry name" value="EZ_HEAT"/>
    <property type="match status" value="3"/>
</dbReference>
<reference evidence="1 2" key="1">
    <citation type="submission" date="2022-08" db="EMBL/GenBank/DDBJ databases">
        <title>Taxonomy of Curtobacterium flaccumfaciens.</title>
        <authorList>
            <person name="Osdaghi E."/>
            <person name="Taghavi S.M."/>
            <person name="Hamidizade M."/>
            <person name="Abachi H."/>
            <person name="Fazliarab A."/>
            <person name="Baeyen S."/>
            <person name="Portier P."/>
            <person name="Van Vaerenbergh J."/>
            <person name="Jacques M.-A."/>
        </authorList>
    </citation>
    <scope>NUCLEOTIDE SEQUENCE [LARGE SCALE GENOMIC DNA]</scope>
    <source>
        <strain evidence="1 2">LMG8786T</strain>
    </source>
</reference>
<dbReference type="EMBL" id="JANVAD010000003">
    <property type="protein sequence ID" value="MCS6522189.1"/>
    <property type="molecule type" value="Genomic_DNA"/>
</dbReference>
<evidence type="ECO:0000313" key="1">
    <source>
        <dbReference type="EMBL" id="MCS6522189.1"/>
    </source>
</evidence>
<accession>A0ABT2HFY8</accession>
<dbReference type="RefSeq" id="WP_141862955.1">
    <property type="nucleotide sequence ID" value="NZ_BMNV01000006.1"/>
</dbReference>
<sequence>MTGPSAAERETAAILDDLRAAGVVVRSLAAMTSSGERYRAALPVLLDWLRRADSPAVRRSVAGALGKRWARPTVNQALLDAFRVEQDADVRFALGGAVERTWDDRWFDDVVALVHDSSYGPSRGRAVAALGRSRRPEAVAVLLGLVDDPDVRGEAITALARLRTPAAVPALLGALEHGPAWARRPARRALEHLDALPPAAPKAPPKRVRPPVDHDWYRSTEWNTAIAEAFEARLARSRSSRGEYLRIQGGTLAVQATADEATRRAGRSLLRRYLAERDRIGASATVVNGIHEELGNSYVVSGRLDDAVDEYRTALRGIAACGSSSFTSGGTELLLAEVLLGKGDAASLAEADALLVAVEPEILRTAFFRNRVVRWLTALARVAHRRGRPEDAAEHARSALAILAVEGSPFPRHPGVGVPQDDPALVRELRALADGPPPARPVRRRRWSFFRRSRP</sequence>
<dbReference type="InterPro" id="IPR016024">
    <property type="entry name" value="ARM-type_fold"/>
</dbReference>
<dbReference type="Proteomes" id="UP001652264">
    <property type="component" value="Unassembled WGS sequence"/>
</dbReference>
<dbReference type="Gene3D" id="1.25.40.10">
    <property type="entry name" value="Tetratricopeptide repeat domain"/>
    <property type="match status" value="1"/>
</dbReference>
<gene>
    <name evidence="1" type="ORF">NYQ28_06370</name>
</gene>
<proteinExistence type="predicted"/>
<evidence type="ECO:0000313" key="2">
    <source>
        <dbReference type="Proteomes" id="UP001652264"/>
    </source>
</evidence>
<dbReference type="PANTHER" id="PTHR12697:SF38">
    <property type="entry name" value="PBS LYASE HEAT DOMAIN PROTEIN REPEAT-CONTAINING PROTEIN"/>
    <property type="match status" value="1"/>
</dbReference>